<name>A0ABS9PDP7_9GAMM</name>
<evidence type="ECO:0000313" key="3">
    <source>
        <dbReference type="EMBL" id="MCG6659883.1"/>
    </source>
</evidence>
<feature type="compositionally biased region" description="Basic and acidic residues" evidence="2">
    <location>
        <begin position="33"/>
        <end position="52"/>
    </location>
</feature>
<proteinExistence type="predicted"/>
<evidence type="ECO:0000313" key="4">
    <source>
        <dbReference type="Proteomes" id="UP000814385"/>
    </source>
</evidence>
<accession>A0ABS9PDP7</accession>
<protein>
    <recommendedName>
        <fullName evidence="5">Bacteriophage tail tape measure N-terminal domain-containing protein</fullName>
    </recommendedName>
</protein>
<feature type="coiled-coil region" evidence="1">
    <location>
        <begin position="585"/>
        <end position="650"/>
    </location>
</feature>
<organism evidence="3 4">
    <name type="scientific">Billgrantia campisalis</name>
    <dbReference type="NCBI Taxonomy" id="74661"/>
    <lineage>
        <taxon>Bacteria</taxon>
        <taxon>Pseudomonadati</taxon>
        <taxon>Pseudomonadota</taxon>
        <taxon>Gammaproteobacteria</taxon>
        <taxon>Oceanospirillales</taxon>
        <taxon>Halomonadaceae</taxon>
        <taxon>Billgrantia</taxon>
    </lineage>
</organism>
<feature type="region of interest" description="Disordered" evidence="2">
    <location>
        <begin position="343"/>
        <end position="365"/>
    </location>
</feature>
<feature type="region of interest" description="Disordered" evidence="2">
    <location>
        <begin position="33"/>
        <end position="56"/>
    </location>
</feature>
<keyword evidence="4" id="KW-1185">Reference proteome</keyword>
<dbReference type="Proteomes" id="UP000814385">
    <property type="component" value="Unassembled WGS sequence"/>
</dbReference>
<evidence type="ECO:0008006" key="5">
    <source>
        <dbReference type="Google" id="ProtNLM"/>
    </source>
</evidence>
<keyword evidence="1" id="KW-0175">Coiled coil</keyword>
<comment type="caution">
    <text evidence="3">The sequence shown here is derived from an EMBL/GenBank/DDBJ whole genome shotgun (WGS) entry which is preliminary data.</text>
</comment>
<dbReference type="EMBL" id="JABFUC010000028">
    <property type="protein sequence ID" value="MCG6659883.1"/>
    <property type="molecule type" value="Genomic_DNA"/>
</dbReference>
<dbReference type="RefSeq" id="WP_238979151.1">
    <property type="nucleotide sequence ID" value="NZ_JABFUC010000028.1"/>
</dbReference>
<reference evidence="3 4" key="1">
    <citation type="submission" date="2020-05" db="EMBL/GenBank/DDBJ databases">
        <title>Comparative genomic analysis of denitrifying bacteria from Halomonas genus.</title>
        <authorList>
            <person name="Wang L."/>
            <person name="Shao Z."/>
        </authorList>
    </citation>
    <scope>NUCLEOTIDE SEQUENCE [LARGE SCALE GENOMIC DNA]</scope>
    <source>
        <strain evidence="3 4">A4</strain>
    </source>
</reference>
<evidence type="ECO:0000256" key="1">
    <source>
        <dbReference type="SAM" id="Coils"/>
    </source>
</evidence>
<sequence length="826" mass="89478">MANDLRVGIRLEADPSNLRAGTQQGVREVRRLTEQTQRSGRETRSAARETRTFSDSMRNAASASAVLHGPLGGVASRFSSIATLANRAGLALGATGLAASAGVMGWLSFTRAAGNAEQQLLRLEARLQATGFAAGVSIQEIEEFAQRMAEDTLTSVSEVRTAAAELAGFSSIAGQNFFRVIELAQDLGGNLTSNVQQIARVLEAPEEGLGRLGRRMTDLTFEQRQMIQEMVETGRQADAMRVILEHLEQQIGGTGVGEAQGLAGAMDTLGKNWTQLKENLGDTSYAQRAVQGLSSIVGGLERVSQQTDDVRLQTARARRELTLFGRFVDRDQLDAQITRLERRRETQGPGALSASRAEADAGRRRDRIKEIEQEAADARVEIERTANDRIIAERDRMLRELEGLSTQGGIDNADLASARAAVEARAAAAIEAAERPAREAADRRAQAEAERAASQAAANQQVIAGLQRERQLLESLAGTERDRAQAMDAATGRLNEFATPAQVAQARALAGAMHDMLEAEQRLIEIRAAEDDLALRIAQQELLAQYSGQETDEYRIQAALLELKHRIGEGAAQQLEQQVRLAHELTRANQEQVEAQRNLEGILDRVDPSRALERQLELIEELKTQFPQYAAALEQAADQVRARIEEINSGLISARNINRNFAFGAARGLDSFAEDLANGRNAIESLGDAFRQFAADFLRQISQMIIQQMIFNALQNATGGGIGGAVAGVFGTHHGGGVVGSGGTRTAIAADEMLILARRNEEVLTTNDPRHRNNQGGSASERGLTIINTFDADEAFQAGINTPVGERALVNQIKRNKSQIKTVLGL</sequence>
<evidence type="ECO:0000256" key="2">
    <source>
        <dbReference type="SAM" id="MobiDB-lite"/>
    </source>
</evidence>
<gene>
    <name evidence="3" type="ORF">HOP52_19250</name>
</gene>